<keyword evidence="7" id="KW-1185">Reference proteome</keyword>
<dbReference type="InterPro" id="IPR029499">
    <property type="entry name" value="PduO-typ"/>
</dbReference>
<evidence type="ECO:0000256" key="4">
    <source>
        <dbReference type="RuleBase" id="RU366026"/>
    </source>
</evidence>
<dbReference type="PANTHER" id="PTHR12213:SF0">
    <property type="entry name" value="CORRINOID ADENOSYLTRANSFERASE MMAB"/>
    <property type="match status" value="1"/>
</dbReference>
<reference evidence="6 7" key="1">
    <citation type="submission" date="2015-06" db="EMBL/GenBank/DDBJ databases">
        <title>Genome sequencing of Thermotogales isolates from hydrothermal vents.</title>
        <authorList>
            <person name="Haverkamp T.H."/>
            <person name="Kublanov I.V."/>
            <person name="Nesbo C.L."/>
        </authorList>
    </citation>
    <scope>NUCLEOTIDE SEQUENCE [LARGE SCALE GENOMIC DNA]</scope>
    <source>
        <strain evidence="7">ik275mar</strain>
    </source>
</reference>
<feature type="domain" description="Cobalamin adenosyltransferase-like" evidence="5">
    <location>
        <begin position="2"/>
        <end position="160"/>
    </location>
</feature>
<comment type="catalytic activity">
    <reaction evidence="4">
        <text>2 cob(II)alamin + reduced [electron-transfer flavoprotein] + 2 ATP = 2 adenosylcob(III)alamin + 2 triphosphate + oxidized [electron-transfer flavoprotein] + 3 H(+)</text>
        <dbReference type="Rhea" id="RHEA:28671"/>
        <dbReference type="Rhea" id="RHEA-COMP:10685"/>
        <dbReference type="Rhea" id="RHEA-COMP:10686"/>
        <dbReference type="ChEBI" id="CHEBI:15378"/>
        <dbReference type="ChEBI" id="CHEBI:16304"/>
        <dbReference type="ChEBI" id="CHEBI:18036"/>
        <dbReference type="ChEBI" id="CHEBI:18408"/>
        <dbReference type="ChEBI" id="CHEBI:30616"/>
        <dbReference type="ChEBI" id="CHEBI:57692"/>
        <dbReference type="ChEBI" id="CHEBI:58307"/>
        <dbReference type="EC" id="2.5.1.17"/>
    </reaction>
</comment>
<evidence type="ECO:0000313" key="6">
    <source>
        <dbReference type="EMBL" id="ONN28026.1"/>
    </source>
</evidence>
<dbReference type="Proteomes" id="UP000242616">
    <property type="component" value="Unassembled WGS sequence"/>
</dbReference>
<comment type="catalytic activity">
    <reaction evidence="4">
        <text>2 cob(II)yrinate a,c diamide + reduced [electron-transfer flavoprotein] + 2 ATP = 2 adenosylcob(III)yrinate a,c-diamide + 2 triphosphate + oxidized [electron-transfer flavoprotein] + 3 H(+)</text>
        <dbReference type="Rhea" id="RHEA:11528"/>
        <dbReference type="Rhea" id="RHEA-COMP:10685"/>
        <dbReference type="Rhea" id="RHEA-COMP:10686"/>
        <dbReference type="ChEBI" id="CHEBI:15378"/>
        <dbReference type="ChEBI" id="CHEBI:18036"/>
        <dbReference type="ChEBI" id="CHEBI:30616"/>
        <dbReference type="ChEBI" id="CHEBI:57692"/>
        <dbReference type="ChEBI" id="CHEBI:58307"/>
        <dbReference type="ChEBI" id="CHEBI:58503"/>
        <dbReference type="ChEBI" id="CHEBI:58537"/>
        <dbReference type="EC" id="2.5.1.17"/>
    </reaction>
</comment>
<comment type="caution">
    <text evidence="6">The sequence shown here is derived from an EMBL/GenBank/DDBJ whole genome shotgun (WGS) entry which is preliminary data.</text>
</comment>
<dbReference type="NCBIfam" id="TIGR00636">
    <property type="entry name" value="PduO_Nterm"/>
    <property type="match status" value="1"/>
</dbReference>
<dbReference type="RefSeq" id="WP_075665099.1">
    <property type="nucleotide sequence ID" value="NZ_LBFC01000002.1"/>
</dbReference>
<protein>
    <recommendedName>
        <fullName evidence="4">Corrinoid adenosyltransferase</fullName>
        <ecNumber evidence="4">2.5.1.17</ecNumber>
    </recommendedName>
    <alternativeName>
        <fullName evidence="4">Cob(II)alamin adenosyltransferase</fullName>
    </alternativeName>
    <alternativeName>
        <fullName evidence="4">Cob(II)yrinic acid a,c-diamide adenosyltransferase</fullName>
    </alternativeName>
    <alternativeName>
        <fullName evidence="4">Cobinamide/cobalamin adenosyltransferase</fullName>
    </alternativeName>
</protein>
<keyword evidence="1 4" id="KW-0808">Transferase</keyword>
<sequence length="173" mass="19804">MISTKMGDDGKTFLANGERVDKDNIRVEAYGTIDELVSFLGLAKIGLDVNEKTIIEEIQKDLFRIATELAKGEKFIELIDKRDVDRVTKYVENYEKKLNISSFVIPGAKKESALLDVCRTIARRGERYIVRLSKVENVRLQLLAYINRISDLLYVIARYLENDEINKISVSDL</sequence>
<dbReference type="Gene3D" id="1.20.1200.10">
    <property type="entry name" value="Cobalamin adenosyltransferase-like"/>
    <property type="match status" value="1"/>
</dbReference>
<evidence type="ECO:0000256" key="1">
    <source>
        <dbReference type="ARBA" id="ARBA00022679"/>
    </source>
</evidence>
<keyword evidence="4" id="KW-0169">Cobalamin biosynthesis</keyword>
<dbReference type="Pfam" id="PF01923">
    <property type="entry name" value="Cob_adeno_trans"/>
    <property type="match status" value="1"/>
</dbReference>
<comment type="pathway">
    <text evidence="4">Cofactor biosynthesis; adenosylcobalamin biosynthesis; adenosylcobalamin from cob(II)yrinate a,c-diamide: step 2/7.</text>
</comment>
<keyword evidence="3 4" id="KW-0067">ATP-binding</keyword>
<accession>A0ABX3IJM1</accession>
<evidence type="ECO:0000259" key="5">
    <source>
        <dbReference type="Pfam" id="PF01923"/>
    </source>
</evidence>
<dbReference type="InterPro" id="IPR036451">
    <property type="entry name" value="CblAdoTrfase-like_sf"/>
</dbReference>
<dbReference type="EMBL" id="LBFC01000002">
    <property type="protein sequence ID" value="ONN28026.1"/>
    <property type="molecule type" value="Genomic_DNA"/>
</dbReference>
<keyword evidence="2 4" id="KW-0547">Nucleotide-binding</keyword>
<organism evidence="6 7">
    <name type="scientific">Thermosipho affectus</name>
    <dbReference type="NCBI Taxonomy" id="660294"/>
    <lineage>
        <taxon>Bacteria</taxon>
        <taxon>Thermotogati</taxon>
        <taxon>Thermotogota</taxon>
        <taxon>Thermotogae</taxon>
        <taxon>Thermotogales</taxon>
        <taxon>Fervidobacteriaceae</taxon>
        <taxon>Thermosipho</taxon>
    </lineage>
</organism>
<dbReference type="SUPFAM" id="SSF89028">
    <property type="entry name" value="Cobalamin adenosyltransferase-like"/>
    <property type="match status" value="1"/>
</dbReference>
<dbReference type="InterPro" id="IPR016030">
    <property type="entry name" value="CblAdoTrfase-like"/>
</dbReference>
<proteinExistence type="inferred from homology"/>
<comment type="similarity">
    <text evidence="4">Belongs to the Cob(I)alamin adenosyltransferase family.</text>
</comment>
<dbReference type="EC" id="2.5.1.17" evidence="4"/>
<evidence type="ECO:0000256" key="3">
    <source>
        <dbReference type="ARBA" id="ARBA00022840"/>
    </source>
</evidence>
<evidence type="ECO:0000256" key="2">
    <source>
        <dbReference type="ARBA" id="ARBA00022741"/>
    </source>
</evidence>
<dbReference type="PANTHER" id="PTHR12213">
    <property type="entry name" value="CORRINOID ADENOSYLTRANSFERASE"/>
    <property type="match status" value="1"/>
</dbReference>
<gene>
    <name evidence="6" type="ORF">XJ44_00310</name>
</gene>
<name>A0ABX3IJM1_9BACT</name>
<evidence type="ECO:0000313" key="7">
    <source>
        <dbReference type="Proteomes" id="UP000242616"/>
    </source>
</evidence>